<dbReference type="RefSeq" id="WP_203989022.1">
    <property type="nucleotide sequence ID" value="NZ_BOOU01000055.1"/>
</dbReference>
<gene>
    <name evidence="2" type="ORF">Sru01_41870</name>
</gene>
<keyword evidence="1" id="KW-0732">Signal</keyword>
<dbReference type="AlphaFoldDB" id="A0A919R8E2"/>
<reference evidence="2" key="1">
    <citation type="submission" date="2021-01" db="EMBL/GenBank/DDBJ databases">
        <title>Whole genome shotgun sequence of Sphaerisporangium rufum NBRC 109079.</title>
        <authorList>
            <person name="Komaki H."/>
            <person name="Tamura T."/>
        </authorList>
    </citation>
    <scope>NUCLEOTIDE SEQUENCE</scope>
    <source>
        <strain evidence="2">NBRC 109079</strain>
    </source>
</reference>
<organism evidence="2 3">
    <name type="scientific">Sphaerisporangium rufum</name>
    <dbReference type="NCBI Taxonomy" id="1381558"/>
    <lineage>
        <taxon>Bacteria</taxon>
        <taxon>Bacillati</taxon>
        <taxon>Actinomycetota</taxon>
        <taxon>Actinomycetes</taxon>
        <taxon>Streptosporangiales</taxon>
        <taxon>Streptosporangiaceae</taxon>
        <taxon>Sphaerisporangium</taxon>
    </lineage>
</organism>
<evidence type="ECO:0008006" key="4">
    <source>
        <dbReference type="Google" id="ProtNLM"/>
    </source>
</evidence>
<comment type="caution">
    <text evidence="2">The sequence shown here is derived from an EMBL/GenBank/DDBJ whole genome shotgun (WGS) entry which is preliminary data.</text>
</comment>
<protein>
    <recommendedName>
        <fullName evidence="4">P/Homo B domain-containing protein</fullName>
    </recommendedName>
</protein>
<accession>A0A919R8E2</accession>
<evidence type="ECO:0000313" key="3">
    <source>
        <dbReference type="Proteomes" id="UP000655287"/>
    </source>
</evidence>
<name>A0A919R8E2_9ACTN</name>
<feature type="signal peptide" evidence="1">
    <location>
        <begin position="1"/>
        <end position="27"/>
    </location>
</feature>
<feature type="chain" id="PRO_5037963640" description="P/Homo B domain-containing protein" evidence="1">
    <location>
        <begin position="28"/>
        <end position="275"/>
    </location>
</feature>
<proteinExistence type="predicted"/>
<dbReference type="EMBL" id="BOOU01000055">
    <property type="protein sequence ID" value="GII79205.1"/>
    <property type="molecule type" value="Genomic_DNA"/>
</dbReference>
<dbReference type="Proteomes" id="UP000655287">
    <property type="component" value="Unassembled WGS sequence"/>
</dbReference>
<evidence type="ECO:0000313" key="2">
    <source>
        <dbReference type="EMBL" id="GII79205.1"/>
    </source>
</evidence>
<evidence type="ECO:0000256" key="1">
    <source>
        <dbReference type="SAM" id="SignalP"/>
    </source>
</evidence>
<keyword evidence="3" id="KW-1185">Reference proteome</keyword>
<sequence length="275" mass="29642">MMQRIATALVAVAVGASALAAAGPAFAEPAPESAVIDSVRVSPDRVVLRGRDRAEVTATVQTTGAEKVEIGFEPTGNGGRPDCNPCTGRAKASAGGSPQVWSRSIVLDRGDPDGRWLVKVKATGEDGKVVSATASFLVRHENRYHGPRATRIERFNAAPEPVRKGRKLSLTGSLRAARCHDDQYWDGDTFVVGGSRCRDGGGWHRWHQVGRQDLEVYFRPSGSAHWRHQGSIDTDADGDFSAWIRAYRSGTWKVVFDGSRGLTGSSAADYVKVVR</sequence>